<protein>
    <submittedName>
        <fullName evidence="2">Uncharacterized protein</fullName>
    </submittedName>
</protein>
<proteinExistence type="predicted"/>
<evidence type="ECO:0000313" key="3">
    <source>
        <dbReference type="Proteomes" id="UP000257109"/>
    </source>
</evidence>
<dbReference type="Proteomes" id="UP000257109">
    <property type="component" value="Unassembled WGS sequence"/>
</dbReference>
<organism evidence="2 3">
    <name type="scientific">Mucuna pruriens</name>
    <name type="common">Velvet bean</name>
    <name type="synonym">Dolichos pruriens</name>
    <dbReference type="NCBI Taxonomy" id="157652"/>
    <lineage>
        <taxon>Eukaryota</taxon>
        <taxon>Viridiplantae</taxon>
        <taxon>Streptophyta</taxon>
        <taxon>Embryophyta</taxon>
        <taxon>Tracheophyta</taxon>
        <taxon>Spermatophyta</taxon>
        <taxon>Magnoliopsida</taxon>
        <taxon>eudicotyledons</taxon>
        <taxon>Gunneridae</taxon>
        <taxon>Pentapetalae</taxon>
        <taxon>rosids</taxon>
        <taxon>fabids</taxon>
        <taxon>Fabales</taxon>
        <taxon>Fabaceae</taxon>
        <taxon>Papilionoideae</taxon>
        <taxon>50 kb inversion clade</taxon>
        <taxon>NPAAA clade</taxon>
        <taxon>indigoferoid/millettioid clade</taxon>
        <taxon>Phaseoleae</taxon>
        <taxon>Mucuna</taxon>
    </lineage>
</organism>
<evidence type="ECO:0000313" key="2">
    <source>
        <dbReference type="EMBL" id="RDY13063.1"/>
    </source>
</evidence>
<reference evidence="2" key="1">
    <citation type="submission" date="2018-05" db="EMBL/GenBank/DDBJ databases">
        <title>Draft genome of Mucuna pruriens seed.</title>
        <authorList>
            <person name="Nnadi N.E."/>
            <person name="Vos R."/>
            <person name="Hasami M.H."/>
            <person name="Devisetty U.K."/>
            <person name="Aguiy J.C."/>
        </authorList>
    </citation>
    <scope>NUCLEOTIDE SEQUENCE [LARGE SCALE GENOMIC DNA]</scope>
    <source>
        <strain evidence="2">JCA_2017</strain>
    </source>
</reference>
<name>A0A371IDF9_MUCPR</name>
<sequence length="251" mass="28775">MFLAIKHRTETRTNCEVIISLVLKNENFSSTSWSETTNFRLPSWDFSTVLTSSLLRASKLPNFFSIAQGKYQGISSIILKPLEDARYSKGTYLGQIRANRQMFVNNIRQGIVRGLHRGAGRVVGQHNCPIFIRIGGRSISSNHYIRSSFPSHLSILIQHQLRSRWRNQVRPLGEWEAKLEHLQLRQTARGAGKGAVTRDGEQEAAFFFRALSSRGTQLDDQSSEERRRDRRRSPLKGWGQSHQDRHKRTSS</sequence>
<feature type="region of interest" description="Disordered" evidence="1">
    <location>
        <begin position="215"/>
        <end position="251"/>
    </location>
</feature>
<feature type="non-terminal residue" evidence="2">
    <location>
        <position position="1"/>
    </location>
</feature>
<dbReference type="AlphaFoldDB" id="A0A371IDF9"/>
<accession>A0A371IDF9</accession>
<gene>
    <name evidence="2" type="ORF">CR513_02066</name>
</gene>
<evidence type="ECO:0000256" key="1">
    <source>
        <dbReference type="SAM" id="MobiDB-lite"/>
    </source>
</evidence>
<comment type="caution">
    <text evidence="2">The sequence shown here is derived from an EMBL/GenBank/DDBJ whole genome shotgun (WGS) entry which is preliminary data.</text>
</comment>
<dbReference type="EMBL" id="QJKJ01000349">
    <property type="protein sequence ID" value="RDY13063.1"/>
    <property type="molecule type" value="Genomic_DNA"/>
</dbReference>
<keyword evidence="3" id="KW-1185">Reference proteome</keyword>